<evidence type="ECO:0000313" key="2">
    <source>
        <dbReference type="Proteomes" id="UP001501645"/>
    </source>
</evidence>
<gene>
    <name evidence="1" type="ORF">GCM10023351_05830</name>
</gene>
<name>A0ABP8ZTD0_9MICO</name>
<dbReference type="EMBL" id="BAABKO010000001">
    <property type="protein sequence ID" value="GAA4765678.1"/>
    <property type="molecule type" value="Genomic_DNA"/>
</dbReference>
<sequence length="115" mass="12321">MTSRTRVSAAHTEVCLHEAGAMCAEVGAGHDMHLLQRRLAAATPSRWVDAIAGHADADGWLDLAGLDGVVLTRVWHHEHLGGLVRAGEPVALHEGYHVLALAGGWLNVRDGRDPR</sequence>
<evidence type="ECO:0000313" key="1">
    <source>
        <dbReference type="EMBL" id="GAA4765678.1"/>
    </source>
</evidence>
<proteinExistence type="predicted"/>
<comment type="caution">
    <text evidence="1">The sequence shown here is derived from an EMBL/GenBank/DDBJ whole genome shotgun (WGS) entry which is preliminary data.</text>
</comment>
<accession>A0ABP8ZTD0</accession>
<dbReference type="RefSeq" id="WP_345435764.1">
    <property type="nucleotide sequence ID" value="NZ_BAABKO010000001.1"/>
</dbReference>
<keyword evidence="2" id="KW-1185">Reference proteome</keyword>
<dbReference type="Proteomes" id="UP001501645">
    <property type="component" value="Unassembled WGS sequence"/>
</dbReference>
<organism evidence="1 2">
    <name type="scientific">Microbacterium gilvum</name>
    <dbReference type="NCBI Taxonomy" id="1336204"/>
    <lineage>
        <taxon>Bacteria</taxon>
        <taxon>Bacillati</taxon>
        <taxon>Actinomycetota</taxon>
        <taxon>Actinomycetes</taxon>
        <taxon>Micrococcales</taxon>
        <taxon>Microbacteriaceae</taxon>
        <taxon>Microbacterium</taxon>
    </lineage>
</organism>
<reference evidence="2" key="1">
    <citation type="journal article" date="2019" name="Int. J. Syst. Evol. Microbiol.">
        <title>The Global Catalogue of Microorganisms (GCM) 10K type strain sequencing project: providing services to taxonomists for standard genome sequencing and annotation.</title>
        <authorList>
            <consortium name="The Broad Institute Genomics Platform"/>
            <consortium name="The Broad Institute Genome Sequencing Center for Infectious Disease"/>
            <person name="Wu L."/>
            <person name="Ma J."/>
        </authorList>
    </citation>
    <scope>NUCLEOTIDE SEQUENCE [LARGE SCALE GENOMIC DNA]</scope>
    <source>
        <strain evidence="2">JCM 18537</strain>
    </source>
</reference>
<protein>
    <submittedName>
        <fullName evidence="1">Uncharacterized protein</fullName>
    </submittedName>
</protein>